<reference evidence="2 3" key="1">
    <citation type="submission" date="2022-06" db="EMBL/GenBank/DDBJ databases">
        <title>Draft genome sequence of type strain Streptomyces rubrisoli DSM 42083.</title>
        <authorList>
            <person name="Duangmal K."/>
            <person name="Klaysubun C."/>
        </authorList>
    </citation>
    <scope>NUCLEOTIDE SEQUENCE [LARGE SCALE GENOMIC DNA]</scope>
    <source>
        <strain evidence="2 3">DSM 42083</strain>
    </source>
</reference>
<evidence type="ECO:0000313" key="3">
    <source>
        <dbReference type="Proteomes" id="UP001206206"/>
    </source>
</evidence>
<dbReference type="RefSeq" id="WP_255925429.1">
    <property type="nucleotide sequence ID" value="NZ_JANFNH010000003.1"/>
</dbReference>
<evidence type="ECO:0000313" key="2">
    <source>
        <dbReference type="EMBL" id="MCQ4041440.1"/>
    </source>
</evidence>
<dbReference type="EMBL" id="JANFNH010000003">
    <property type="protein sequence ID" value="MCQ4041440.1"/>
    <property type="molecule type" value="Genomic_DNA"/>
</dbReference>
<dbReference type="Pfam" id="PF12770">
    <property type="entry name" value="CHAT"/>
    <property type="match status" value="1"/>
</dbReference>
<dbReference type="InterPro" id="IPR011990">
    <property type="entry name" value="TPR-like_helical_dom_sf"/>
</dbReference>
<dbReference type="Gene3D" id="1.25.40.10">
    <property type="entry name" value="Tetratricopeptide repeat domain"/>
    <property type="match status" value="1"/>
</dbReference>
<sequence>MNAQRARAAEEWLGWPPIPRPPLRFHARLAAVGRALADYVDGDASARRRIAATLDKVLADPHFGACAPEFRLAVVTRAGVAHNWCGVAETNQAELHRARELLTDGLRIASAHSPDAARLHYTLASTVHVLYQFTSDPNLLTEALSHARRGVACAGDDPRLAAQCRAGLASVLQTSFRVCGSATVLAEAVEHAQWSVEVGGRTTLGHRFRYVLADVLTHRYDAYGSLDDLNRAIALLRKAAESRDYVMAPTTGNAFHGALGGLLRRLYLRIRDRAVLDEAVELAADAVGDDDSRADPVALTNLGNVLLARYHDYRDPDDLLRAVDLQLKTINARQAGDWQLASGHNNAGNALTEAWRVSGDDRLADLAVTHYRTALELTADNAPELASRAYNLGTVLQARSAGVDRELLVEAAAAYGDAVRHGLDTSLEWALAAAVRWGDSAVGRGSWEEACEAYTGGLKATERLFRIQLLREDKETWLADSQGLPTEAAYALFRAGRREDAVLALETGRSLLLSEALEEERADLGRLDTGHADLVDAYRRAVTALDQAMHGGTEPSGLRRCREAVDEAITNIRAVTGYERFLARPDIAEVHKAVPPGAVVVYIAAAGPAGVALAVDGGGQISAAELPAATSSAVRRRADALLDARRSLHTGSGTWKGVLDAVTRWAWSAVVAPVLPIIGDAEEVIIVPSGTLAMLPLHAAWRPGRDGSGTRHYLLDERTVRYVPNARALEVTRRLAARTADDRLVVVADPQPTSWQPIGYARAEAAWAQRWFAASQLLHGTDADREAVVSALSGAQVHHFICHGRAQTDQPLNSALILADDQELTLREILTLRPSHPGTGARARLTVLSACDTDRPGTSLPDEVISLPSGLIQAGVAGVVASQWAVRSEAVSLLMARFYQLWRSTDTEPAAALRAAQRWLRDTTNREKVQDLAPALDPPTEDGSLEGLVRGLQLRDPDARPYLHPSDWAALSYHGS</sequence>
<keyword evidence="3" id="KW-1185">Reference proteome</keyword>
<name>A0ABT1P7T7_9ACTN</name>
<dbReference type="Proteomes" id="UP001206206">
    <property type="component" value="Unassembled WGS sequence"/>
</dbReference>
<gene>
    <name evidence="2" type="ORF">NON19_05220</name>
</gene>
<proteinExistence type="predicted"/>
<evidence type="ECO:0000259" key="1">
    <source>
        <dbReference type="Pfam" id="PF12770"/>
    </source>
</evidence>
<feature type="domain" description="CHAT" evidence="1">
    <location>
        <begin position="662"/>
        <end position="972"/>
    </location>
</feature>
<protein>
    <submittedName>
        <fullName evidence="2">CHAT domain-containing protein</fullName>
    </submittedName>
</protein>
<comment type="caution">
    <text evidence="2">The sequence shown here is derived from an EMBL/GenBank/DDBJ whole genome shotgun (WGS) entry which is preliminary data.</text>
</comment>
<organism evidence="2 3">
    <name type="scientific">Streptantibioticus rubrisoli</name>
    <dbReference type="NCBI Taxonomy" id="1387313"/>
    <lineage>
        <taxon>Bacteria</taxon>
        <taxon>Bacillati</taxon>
        <taxon>Actinomycetota</taxon>
        <taxon>Actinomycetes</taxon>
        <taxon>Kitasatosporales</taxon>
        <taxon>Streptomycetaceae</taxon>
        <taxon>Streptantibioticus</taxon>
    </lineage>
</organism>
<accession>A0ABT1P7T7</accession>
<dbReference type="InterPro" id="IPR024983">
    <property type="entry name" value="CHAT_dom"/>
</dbReference>